<comment type="similarity">
    <text evidence="2">Belongs to the MipA/OmpV family.</text>
</comment>
<evidence type="ECO:0000256" key="5">
    <source>
        <dbReference type="ARBA" id="ARBA00023237"/>
    </source>
</evidence>
<evidence type="ECO:0000313" key="7">
    <source>
        <dbReference type="EMBL" id="MCP1677024.1"/>
    </source>
</evidence>
<evidence type="ECO:0000256" key="2">
    <source>
        <dbReference type="ARBA" id="ARBA00005722"/>
    </source>
</evidence>
<evidence type="ECO:0000313" key="8">
    <source>
        <dbReference type="Proteomes" id="UP001205843"/>
    </source>
</evidence>
<dbReference type="EMBL" id="JALJXV010000013">
    <property type="protein sequence ID" value="MCP1677024.1"/>
    <property type="molecule type" value="Genomic_DNA"/>
</dbReference>
<organism evidence="7 8">
    <name type="scientific">Natronocella acetinitrilica</name>
    <dbReference type="NCBI Taxonomy" id="414046"/>
    <lineage>
        <taxon>Bacteria</taxon>
        <taxon>Pseudomonadati</taxon>
        <taxon>Pseudomonadota</taxon>
        <taxon>Gammaproteobacteria</taxon>
        <taxon>Chromatiales</taxon>
        <taxon>Ectothiorhodospiraceae</taxon>
        <taxon>Natronocella</taxon>
    </lineage>
</organism>
<accession>A0AAE3G8L8</accession>
<dbReference type="AlphaFoldDB" id="A0AAE3G8L8"/>
<comment type="caution">
    <text evidence="7">The sequence shown here is derived from an EMBL/GenBank/DDBJ whole genome shotgun (WGS) entry which is preliminary data.</text>
</comment>
<comment type="subcellular location">
    <subcellularLocation>
        <location evidence="1">Cell outer membrane</location>
    </subcellularLocation>
</comment>
<reference evidence="7" key="1">
    <citation type="submission" date="2022-03" db="EMBL/GenBank/DDBJ databases">
        <title>Genomic Encyclopedia of Type Strains, Phase III (KMG-III): the genomes of soil and plant-associated and newly described type strains.</title>
        <authorList>
            <person name="Whitman W."/>
        </authorList>
    </citation>
    <scope>NUCLEOTIDE SEQUENCE</scope>
    <source>
        <strain evidence="7">ANL 6-2</strain>
    </source>
</reference>
<dbReference type="Proteomes" id="UP001205843">
    <property type="component" value="Unassembled WGS sequence"/>
</dbReference>
<name>A0AAE3G8L8_9GAMM</name>
<dbReference type="PANTHER" id="PTHR38776">
    <property type="entry name" value="MLTA-INTERACTING PROTEIN-RELATED"/>
    <property type="match status" value="1"/>
</dbReference>
<evidence type="ECO:0000256" key="4">
    <source>
        <dbReference type="ARBA" id="ARBA00023136"/>
    </source>
</evidence>
<keyword evidence="8" id="KW-1185">Reference proteome</keyword>
<proteinExistence type="inferred from homology"/>
<dbReference type="Pfam" id="PF06629">
    <property type="entry name" value="MipA"/>
    <property type="match status" value="1"/>
</dbReference>
<dbReference type="InterPro" id="IPR010583">
    <property type="entry name" value="MipA"/>
</dbReference>
<dbReference type="GO" id="GO:0009279">
    <property type="term" value="C:cell outer membrane"/>
    <property type="evidence" value="ECO:0007669"/>
    <property type="project" value="UniProtKB-SubCell"/>
</dbReference>
<dbReference type="RefSeq" id="WP_253484880.1">
    <property type="nucleotide sequence ID" value="NZ_JALJXV010000013.1"/>
</dbReference>
<feature type="signal peptide" evidence="6">
    <location>
        <begin position="1"/>
        <end position="24"/>
    </location>
</feature>
<feature type="chain" id="PRO_5042051685" evidence="6">
    <location>
        <begin position="25"/>
        <end position="253"/>
    </location>
</feature>
<gene>
    <name evidence="7" type="ORF">J2T57_004198</name>
</gene>
<sequence length="253" mass="27603">MQQRSGFIAVVVLLAGLGFGGATAQANPPERGGWSAGMGVVASSRPYPGSSSDVTGIPFIGYEGRRAYLRGLVAGVRQPGPGSAEFDLFLRARMQRYNQSDAPVVEGMDSRRRTAEAGVGVSVGPPWLRGDARLATDILGRHDGQELTLSLSNPQRVGQTLVRVFAGGSWQSADLTGYYYGVRRSEEREGRPAYRPGAAWNWRAGVFLQRRFAGRWSGVAVVQHEWLDDNLRRSPIVDGNRRWFVLAAATYSF</sequence>
<keyword evidence="3 6" id="KW-0732">Signal</keyword>
<keyword evidence="5" id="KW-0998">Cell outer membrane</keyword>
<evidence type="ECO:0000256" key="3">
    <source>
        <dbReference type="ARBA" id="ARBA00022729"/>
    </source>
</evidence>
<evidence type="ECO:0000256" key="6">
    <source>
        <dbReference type="SAM" id="SignalP"/>
    </source>
</evidence>
<keyword evidence="4" id="KW-0472">Membrane</keyword>
<dbReference type="PANTHER" id="PTHR38776:SF1">
    <property type="entry name" value="MLTA-INTERACTING PROTEIN-RELATED"/>
    <property type="match status" value="1"/>
</dbReference>
<evidence type="ECO:0000256" key="1">
    <source>
        <dbReference type="ARBA" id="ARBA00004442"/>
    </source>
</evidence>
<protein>
    <submittedName>
        <fullName evidence="7">Outer membrane protein</fullName>
    </submittedName>
</protein>